<proteinExistence type="predicted"/>
<reference evidence="6 7" key="1">
    <citation type="submission" date="2016-11" db="EMBL/GenBank/DDBJ databases">
        <title>The macronuclear genome of Stentor coeruleus: a giant cell with tiny introns.</title>
        <authorList>
            <person name="Slabodnick M."/>
            <person name="Ruby J.G."/>
            <person name="Reiff S.B."/>
            <person name="Swart E.C."/>
            <person name="Gosai S."/>
            <person name="Prabakaran S."/>
            <person name="Witkowska E."/>
            <person name="Larue G.E."/>
            <person name="Fisher S."/>
            <person name="Freeman R.M."/>
            <person name="Gunawardena J."/>
            <person name="Chu W."/>
            <person name="Stover N.A."/>
            <person name="Gregory B.D."/>
            <person name="Nowacki M."/>
            <person name="Derisi J."/>
            <person name="Roy S.W."/>
            <person name="Marshall W.F."/>
            <person name="Sood P."/>
        </authorList>
    </citation>
    <scope>NUCLEOTIDE SEQUENCE [LARGE SCALE GENOMIC DNA]</scope>
    <source>
        <strain evidence="6">WM001</strain>
    </source>
</reference>
<dbReference type="Proteomes" id="UP000187209">
    <property type="component" value="Unassembled WGS sequence"/>
</dbReference>
<dbReference type="PROSITE" id="PS00626">
    <property type="entry name" value="RCC1_2"/>
    <property type="match status" value="1"/>
</dbReference>
<dbReference type="InterPro" id="IPR058923">
    <property type="entry name" value="RCC1-like_dom"/>
</dbReference>
<feature type="repeat" description="RCC1" evidence="2">
    <location>
        <begin position="308"/>
        <end position="359"/>
    </location>
</feature>
<evidence type="ECO:0000259" key="5">
    <source>
        <dbReference type="Pfam" id="PF25390"/>
    </source>
</evidence>
<organism evidence="6 7">
    <name type="scientific">Stentor coeruleus</name>
    <dbReference type="NCBI Taxonomy" id="5963"/>
    <lineage>
        <taxon>Eukaryota</taxon>
        <taxon>Sar</taxon>
        <taxon>Alveolata</taxon>
        <taxon>Ciliophora</taxon>
        <taxon>Postciliodesmatophora</taxon>
        <taxon>Heterotrichea</taxon>
        <taxon>Heterotrichida</taxon>
        <taxon>Stentoridae</taxon>
        <taxon>Stentor</taxon>
    </lineage>
</organism>
<dbReference type="EMBL" id="MPUH01000214">
    <property type="protein sequence ID" value="OMJ86156.1"/>
    <property type="molecule type" value="Genomic_DNA"/>
</dbReference>
<dbReference type="AlphaFoldDB" id="A0A1R2CAX9"/>
<dbReference type="Gene3D" id="2.130.10.30">
    <property type="entry name" value="Regulator of chromosome condensation 1/beta-lactamase-inhibitor protein II"/>
    <property type="match status" value="2"/>
</dbReference>
<feature type="coiled-coil region" evidence="3">
    <location>
        <begin position="577"/>
        <end position="756"/>
    </location>
</feature>
<feature type="repeat" description="RCC1" evidence="2">
    <location>
        <begin position="111"/>
        <end position="162"/>
    </location>
</feature>
<feature type="repeat" description="RCC1" evidence="2">
    <location>
        <begin position="57"/>
        <end position="110"/>
    </location>
</feature>
<dbReference type="PANTHER" id="PTHR22872">
    <property type="entry name" value="BTK-BINDING PROTEIN-RELATED"/>
    <property type="match status" value="1"/>
</dbReference>
<evidence type="ECO:0000256" key="4">
    <source>
        <dbReference type="SAM" id="MobiDB-lite"/>
    </source>
</evidence>
<evidence type="ECO:0000256" key="1">
    <source>
        <dbReference type="ARBA" id="ARBA00022737"/>
    </source>
</evidence>
<name>A0A1R2CAX9_9CILI</name>
<evidence type="ECO:0000256" key="2">
    <source>
        <dbReference type="PROSITE-ProRule" id="PRU00235"/>
    </source>
</evidence>
<keyword evidence="1" id="KW-0677">Repeat</keyword>
<gene>
    <name evidence="6" type="ORF">SteCoe_12355</name>
</gene>
<feature type="coiled-coil region" evidence="3">
    <location>
        <begin position="785"/>
        <end position="851"/>
    </location>
</feature>
<keyword evidence="7" id="KW-1185">Reference proteome</keyword>
<keyword evidence="3" id="KW-0175">Coiled coil</keyword>
<dbReference type="InterPro" id="IPR051625">
    <property type="entry name" value="Signaling_Regulatory_Domain"/>
</dbReference>
<dbReference type="PRINTS" id="PR00633">
    <property type="entry name" value="RCCNDNSATION"/>
</dbReference>
<feature type="repeat" description="RCC1" evidence="2">
    <location>
        <begin position="5"/>
        <end position="56"/>
    </location>
</feature>
<feature type="compositionally biased region" description="Polar residues" evidence="4">
    <location>
        <begin position="1027"/>
        <end position="1047"/>
    </location>
</feature>
<feature type="coiled-coil region" evidence="3">
    <location>
        <begin position="505"/>
        <end position="539"/>
    </location>
</feature>
<evidence type="ECO:0000256" key="3">
    <source>
        <dbReference type="SAM" id="Coils"/>
    </source>
</evidence>
<feature type="coiled-coil region" evidence="3">
    <location>
        <begin position="879"/>
        <end position="1008"/>
    </location>
</feature>
<dbReference type="Pfam" id="PF25390">
    <property type="entry name" value="WD40_RLD"/>
    <property type="match status" value="1"/>
</dbReference>
<feature type="region of interest" description="Disordered" evidence="4">
    <location>
        <begin position="1086"/>
        <end position="1131"/>
    </location>
</feature>
<feature type="domain" description="RCC1-like" evidence="5">
    <location>
        <begin position="6"/>
        <end position="355"/>
    </location>
</feature>
<dbReference type="PROSITE" id="PS50012">
    <property type="entry name" value="RCC1_3"/>
    <property type="match status" value="5"/>
</dbReference>
<evidence type="ECO:0000313" key="7">
    <source>
        <dbReference type="Proteomes" id="UP000187209"/>
    </source>
</evidence>
<dbReference type="OrthoDB" id="10256179at2759"/>
<feature type="region of interest" description="Disordered" evidence="4">
    <location>
        <begin position="1012"/>
        <end position="1047"/>
    </location>
</feature>
<evidence type="ECO:0000313" key="6">
    <source>
        <dbReference type="EMBL" id="OMJ86156.1"/>
    </source>
</evidence>
<dbReference type="InterPro" id="IPR009091">
    <property type="entry name" value="RCC1/BLIP-II"/>
</dbReference>
<comment type="caution">
    <text evidence="6">The sequence shown here is derived from an EMBL/GenBank/DDBJ whole genome shotgun (WGS) entry which is preliminary data.</text>
</comment>
<feature type="repeat" description="RCC1" evidence="2">
    <location>
        <begin position="268"/>
        <end position="307"/>
    </location>
</feature>
<protein>
    <recommendedName>
        <fullName evidence="5">RCC1-like domain-containing protein</fullName>
    </recommendedName>
</protein>
<accession>A0A1R2CAX9</accession>
<sequence>MEDFTEVFVWGSDQFGQLGLGNNQHKTYSLPRFCSFNILIKSVSCGDQHSGFISSEGHIYTMGSNLEGRLGISDLNIKFSSSPCLVESLKTEECLQLSCGGGHTIAIMQGGNAYAWGQGDSGALGLGSLQNQWSPVSISLPMGVRVLQVSCGSKHSSLIVRKIETGVQVLMSGTGDSGQLGTGKREKECQFVAIKPPEEILYASCGVFHSGFLSVTGKVYTTGGNSFGQLGLGNKKGTCVLRKVEGLDGVRVNKILCSGHSAALTEMGDVYVWGTGIFGEFVVPYKIASNAQNISLGSNFTIIIDENFSIYSWGNNINGELGVGDFESKNTPTFLASLQGKKILQISSGNNFTIALGEDILYKSNKRKSTTPLRYSNKTDTSYKNSTETTPIVISYEQLMEEKSRKTPNQRSSIKRHLQEKNTIEKSYDKKYFDIKDEENETKKKYDMLYDEIYTLKNENQRLVQVISSEQAKNKKINDDKEELGAYTESLKKNLTSLQRDLLENQAYQIDLQRQKVLIEEAKHQAFSYELENTSLKEELKHLEYVLNEKEKGFIQEIDNKLRSQASIMEEGYNKKLGLMQSEMEDAKVKARQIENNLNLTSNHNTRLEEALNIANMQTNKLSQQIEALKDDNMLLRDKLNQQIEVLKDDNMLLRDKLKLAERDKDDLMICMQSYKDETLEKEAKRDCMIKLIEEKVQELEDIREQLVKERDSLNRLVSDQNLQLSKLNQKLDTEKNSLNRLVSDQNLQLSKLNQKLDTEKNYYLSDKDSLSRDLNDLNIQLIHYKDIEREKNHLEIEKENLTHSLNQMSSEILKLNNVIESERNFSQQEKDSLTKEINQLNMEISHMQSVELQRNSLANDKITLSQTVNELSIEVSNMLRVENENNTLNKDKKRLIKEVEDLSQKLENMHEVERLLESGFIEKDNLNRVISDLTLEISRLNAKIADQNHQILVLEEKLAQETAKTSGLMIDLETAKEEIVILELKNMEIFETLQKELAQRAKDYKERTINLLNNPNVPRPRSPSNEQNFTSINKSPSYENKVKSPNRQMIISEMPSIDLMGRTPRRETGISKAQQEKIAAAAWKMLQRPESPLKNMRVSSPSRKSPERPVPYSRYYRSTPDIKKRSNFNV</sequence>
<dbReference type="InterPro" id="IPR000408">
    <property type="entry name" value="Reg_chr_condens"/>
</dbReference>
<dbReference type="SUPFAM" id="SSF50985">
    <property type="entry name" value="RCC1/BLIP-II"/>
    <property type="match status" value="1"/>
</dbReference>